<comment type="subcellular location">
    <subcellularLocation>
        <location evidence="1">Cell membrane</location>
        <topology evidence="1">Multi-pass membrane protein</topology>
    </subcellularLocation>
</comment>
<dbReference type="Pfam" id="PF00005">
    <property type="entry name" value="ABC_tran"/>
    <property type="match status" value="1"/>
</dbReference>
<feature type="transmembrane region" description="Helical" evidence="14">
    <location>
        <begin position="429"/>
        <end position="449"/>
    </location>
</feature>
<evidence type="ECO:0000256" key="11">
    <source>
        <dbReference type="ARBA" id="ARBA00061173"/>
    </source>
</evidence>
<evidence type="ECO:0000313" key="19">
    <source>
        <dbReference type="Proteomes" id="UP000037442"/>
    </source>
</evidence>
<dbReference type="GO" id="GO:0031640">
    <property type="term" value="P:killing of cells of another organism"/>
    <property type="evidence" value="ECO:0007669"/>
    <property type="project" value="UniProtKB-KW"/>
</dbReference>
<evidence type="ECO:0000256" key="7">
    <source>
        <dbReference type="ARBA" id="ARBA00022840"/>
    </source>
</evidence>
<evidence type="ECO:0000256" key="14">
    <source>
        <dbReference type="SAM" id="Phobius"/>
    </source>
</evidence>
<feature type="compositionally biased region" description="Low complexity" evidence="13">
    <location>
        <begin position="15"/>
        <end position="25"/>
    </location>
</feature>
<dbReference type="GO" id="GO:0140359">
    <property type="term" value="F:ABC-type transporter activity"/>
    <property type="evidence" value="ECO:0007669"/>
    <property type="project" value="InterPro"/>
</dbReference>
<evidence type="ECO:0000256" key="2">
    <source>
        <dbReference type="ARBA" id="ARBA00022448"/>
    </source>
</evidence>
<dbReference type="Gene3D" id="3.40.50.300">
    <property type="entry name" value="P-loop containing nucleotide triphosphate hydrolases"/>
    <property type="match status" value="1"/>
</dbReference>
<dbReference type="EMBL" id="JNVD01000039">
    <property type="protein sequence ID" value="KOC18932.1"/>
    <property type="molecule type" value="Genomic_DNA"/>
</dbReference>
<dbReference type="InterPro" id="IPR005074">
    <property type="entry name" value="Peptidase_C39"/>
</dbReference>
<keyword evidence="3" id="KW-1003">Cell membrane</keyword>
<dbReference type="SUPFAM" id="SSF52540">
    <property type="entry name" value="P-loop containing nucleoside triphosphate hydrolases"/>
    <property type="match status" value="1"/>
</dbReference>
<proteinExistence type="inferred from homology"/>
<dbReference type="InterPro" id="IPR027417">
    <property type="entry name" value="P-loop_NTPase"/>
</dbReference>
<dbReference type="InterPro" id="IPR003593">
    <property type="entry name" value="AAA+_ATPase"/>
</dbReference>
<feature type="transmembrane region" description="Helical" evidence="14">
    <location>
        <begin position="455"/>
        <end position="473"/>
    </location>
</feature>
<dbReference type="PROSITE" id="PS50929">
    <property type="entry name" value="ABC_TM1F"/>
    <property type="match status" value="1"/>
</dbReference>
<accession>A0A0L7MAJ9</accession>
<dbReference type="GO" id="GO:0034040">
    <property type="term" value="F:ATPase-coupled lipid transmembrane transporter activity"/>
    <property type="evidence" value="ECO:0007669"/>
    <property type="project" value="TreeGrafter"/>
</dbReference>
<keyword evidence="7" id="KW-0067">ATP-binding</keyword>
<dbReference type="InterPro" id="IPR039421">
    <property type="entry name" value="Type_1_exporter"/>
</dbReference>
<dbReference type="InterPro" id="IPR003439">
    <property type="entry name" value="ABC_transporter-like_ATP-bd"/>
</dbReference>
<feature type="transmembrane region" description="Helical" evidence="14">
    <location>
        <begin position="243"/>
        <end position="267"/>
    </location>
</feature>
<evidence type="ECO:0000256" key="9">
    <source>
        <dbReference type="ARBA" id="ARBA00023136"/>
    </source>
</evidence>
<dbReference type="Pfam" id="PF03412">
    <property type="entry name" value="Peptidase_C39"/>
    <property type="match status" value="1"/>
</dbReference>
<evidence type="ECO:0000256" key="12">
    <source>
        <dbReference type="ARBA" id="ARBA00072252"/>
    </source>
</evidence>
<comment type="similarity">
    <text evidence="11">Belongs to the ABC transporter superfamily. Cyclolysin exporter (TC 3.A.1.109.2) family.</text>
</comment>
<organism evidence="18 19">
    <name type="scientific">Comamonas testosteroni</name>
    <name type="common">Pseudomonas testosteroni</name>
    <dbReference type="NCBI Taxonomy" id="285"/>
    <lineage>
        <taxon>Bacteria</taxon>
        <taxon>Pseudomonadati</taxon>
        <taxon>Pseudomonadota</taxon>
        <taxon>Betaproteobacteria</taxon>
        <taxon>Burkholderiales</taxon>
        <taxon>Comamonadaceae</taxon>
        <taxon>Comamonas</taxon>
    </lineage>
</organism>
<dbReference type="Gene3D" id="1.20.1560.10">
    <property type="entry name" value="ABC transporter type 1, transmembrane domain"/>
    <property type="match status" value="1"/>
</dbReference>
<feature type="transmembrane region" description="Helical" evidence="14">
    <location>
        <begin position="345"/>
        <end position="362"/>
    </location>
</feature>
<protein>
    <recommendedName>
        <fullName evidence="12">Cyclolysin secretion/processing ATP-binding protein CyaB</fullName>
    </recommendedName>
</protein>
<evidence type="ECO:0000259" key="16">
    <source>
        <dbReference type="PROSITE" id="PS50929"/>
    </source>
</evidence>
<dbReference type="GO" id="GO:0005524">
    <property type="term" value="F:ATP binding"/>
    <property type="evidence" value="ECO:0007669"/>
    <property type="project" value="UniProtKB-KW"/>
</dbReference>
<evidence type="ECO:0000259" key="17">
    <source>
        <dbReference type="PROSITE" id="PS50990"/>
    </source>
</evidence>
<dbReference type="InterPro" id="IPR011527">
    <property type="entry name" value="ABC1_TM_dom"/>
</dbReference>
<evidence type="ECO:0000256" key="3">
    <source>
        <dbReference type="ARBA" id="ARBA00022475"/>
    </source>
</evidence>
<feature type="region of interest" description="Disordered" evidence="13">
    <location>
        <begin position="1"/>
        <end position="25"/>
    </location>
</feature>
<dbReference type="CDD" id="cd02421">
    <property type="entry name" value="Peptidase_C39_likeD"/>
    <property type="match status" value="1"/>
</dbReference>
<dbReference type="PANTHER" id="PTHR24221">
    <property type="entry name" value="ATP-BINDING CASSETTE SUB-FAMILY B"/>
    <property type="match status" value="1"/>
</dbReference>
<evidence type="ECO:0000256" key="6">
    <source>
        <dbReference type="ARBA" id="ARBA00022741"/>
    </source>
</evidence>
<dbReference type="PANTHER" id="PTHR24221:SF248">
    <property type="entry name" value="ABC TRANSPORTER TRANSMEMBRANE REGION"/>
    <property type="match status" value="1"/>
</dbReference>
<sequence length="759" mass="82347">MASVSGTDATQKQGHGASPEAAAAAEHAGPAFLGARSAGPAPAEGWRMPAHETHADPLLDCLVQLTHLHGKPYTAQALSNGLPLVDQRLTPSLLARAAARAQFSTRIVQRTLDDVPQGLLPAILLLHGGRACLLLRAQEGGRVLLQYPESDSPVEVEVQALLQDYTGLMCFVRPQFRFEQRSVQQGMEPRSSHWFWAVILENRRLYRDALLAAVLINVFALAMPLFSMNVYDRVVPNNAVETLWVLAIGISLVLIFNFVLTTTRAYVVDAASKRVDVQLSAQIMERVLDLRMESRPASVGSFAANLRSFESVRDFIASASLTTLVDLPFVLLFLVAIAWVSPWMLIPPVVAIAAILLVSFWAQARMESLTLKTFQASSQRNALLVESLTNLEAVKTLNAQGGVQRLWESSTQYIAYMGGKIKFISSGTVNFVQTLQQLVTIAVVVIGVYQVQDSALSMGGIIAASMIAGRCLAPFGQVAGLMMQFHNARTSLNSIDNYMKMPVEHEADREFVSRPDLRGAIEFRNVSFSYPGSEQASLSGVSFSLRPGERVGIIGRIGSGKTTLEKLVLGLYQPSEGSVLIDGVDARQIDPVDLRRAIGHVPQDPMLFYGSLKHNLLVGAPFADESDMVHAARIAGVDEFVARNPKGYDMLVGERGESLSGGQRQSIAVARALINDPAILLLDEPSSNLDNQSEAQLKRRLEEAARDKTILLVTHRTALLTLVDRLIVIDGGKIVADGAKDQVIEALKQGRIGGVGARA</sequence>
<evidence type="ECO:0000259" key="15">
    <source>
        <dbReference type="PROSITE" id="PS50893"/>
    </source>
</evidence>
<dbReference type="GO" id="GO:0005886">
    <property type="term" value="C:plasma membrane"/>
    <property type="evidence" value="ECO:0007669"/>
    <property type="project" value="UniProtKB-SubCell"/>
</dbReference>
<dbReference type="SMART" id="SM00382">
    <property type="entry name" value="AAA"/>
    <property type="match status" value="1"/>
</dbReference>
<feature type="compositionally biased region" description="Polar residues" evidence="13">
    <location>
        <begin position="1"/>
        <end position="13"/>
    </location>
</feature>
<evidence type="ECO:0000256" key="8">
    <source>
        <dbReference type="ARBA" id="ARBA00022989"/>
    </source>
</evidence>
<feature type="domain" description="ABC transporter" evidence="15">
    <location>
        <begin position="521"/>
        <end position="756"/>
    </location>
</feature>
<reference evidence="19" key="1">
    <citation type="submission" date="2014-06" db="EMBL/GenBank/DDBJ databases">
        <title>Draft genome sequence of C. testosteroni WDL7.</title>
        <authorList>
            <person name="Wu Y."/>
            <person name="Seshan H."/>
            <person name="Arumugam K."/>
        </authorList>
    </citation>
    <scope>NUCLEOTIDE SEQUENCE [LARGE SCALE GENOMIC DNA]</scope>
    <source>
        <strain evidence="19">WDL7</strain>
    </source>
</reference>
<evidence type="ECO:0000256" key="1">
    <source>
        <dbReference type="ARBA" id="ARBA00004651"/>
    </source>
</evidence>
<gene>
    <name evidence="18" type="ORF">GL58_00365</name>
</gene>
<dbReference type="InterPro" id="IPR017750">
    <property type="entry name" value="ATPase_T1SS"/>
</dbReference>
<dbReference type="Proteomes" id="UP000037442">
    <property type="component" value="Unassembled WGS sequence"/>
</dbReference>
<evidence type="ECO:0000256" key="4">
    <source>
        <dbReference type="ARBA" id="ARBA00022692"/>
    </source>
</evidence>
<keyword evidence="5" id="KW-0204">Cytolysis</keyword>
<evidence type="ECO:0000256" key="13">
    <source>
        <dbReference type="SAM" id="MobiDB-lite"/>
    </source>
</evidence>
<keyword evidence="2" id="KW-0813">Transport</keyword>
<dbReference type="AlphaFoldDB" id="A0A0L7MAJ9"/>
<keyword evidence="8 14" id="KW-1133">Transmembrane helix</keyword>
<feature type="domain" description="Peptidase C39" evidence="17">
    <location>
        <begin position="51"/>
        <end position="172"/>
    </location>
</feature>
<dbReference type="GO" id="GO:0008233">
    <property type="term" value="F:peptidase activity"/>
    <property type="evidence" value="ECO:0007669"/>
    <property type="project" value="InterPro"/>
</dbReference>
<dbReference type="InterPro" id="IPR036640">
    <property type="entry name" value="ABC1_TM_sf"/>
</dbReference>
<feature type="transmembrane region" description="Helical" evidence="14">
    <location>
        <begin position="315"/>
        <end position="339"/>
    </location>
</feature>
<comment type="caution">
    <text evidence="18">The sequence shown here is derived from an EMBL/GenBank/DDBJ whole genome shotgun (WGS) entry which is preliminary data.</text>
</comment>
<keyword evidence="4 14" id="KW-0812">Transmembrane</keyword>
<dbReference type="NCBIfam" id="TIGR03375">
    <property type="entry name" value="type_I_sec_LssB"/>
    <property type="match status" value="1"/>
</dbReference>
<keyword evidence="5" id="KW-0354">Hemolysis</keyword>
<dbReference type="CDD" id="cd03245">
    <property type="entry name" value="ABCC_bacteriocin_exporters"/>
    <property type="match status" value="1"/>
</dbReference>
<comment type="function">
    <text evidence="10">Involved in the export of calmodulin-sensitive adenylate cyclase-hemolysin (cyclolysin).</text>
</comment>
<name>A0A0L7MAJ9_COMTE</name>
<dbReference type="PROSITE" id="PS50893">
    <property type="entry name" value="ABC_TRANSPORTER_2"/>
    <property type="match status" value="1"/>
</dbReference>
<dbReference type="SUPFAM" id="SSF90123">
    <property type="entry name" value="ABC transporter transmembrane region"/>
    <property type="match status" value="1"/>
</dbReference>
<evidence type="ECO:0000313" key="18">
    <source>
        <dbReference type="EMBL" id="KOC18932.1"/>
    </source>
</evidence>
<dbReference type="PROSITE" id="PS50990">
    <property type="entry name" value="PEPTIDASE_C39"/>
    <property type="match status" value="1"/>
</dbReference>
<dbReference type="CDD" id="cd18587">
    <property type="entry name" value="ABC_6TM_LapB_like"/>
    <property type="match status" value="1"/>
</dbReference>
<dbReference type="GO" id="GO:0006508">
    <property type="term" value="P:proteolysis"/>
    <property type="evidence" value="ECO:0007669"/>
    <property type="project" value="InterPro"/>
</dbReference>
<dbReference type="GO" id="GO:0016887">
    <property type="term" value="F:ATP hydrolysis activity"/>
    <property type="evidence" value="ECO:0007669"/>
    <property type="project" value="InterPro"/>
</dbReference>
<evidence type="ECO:0000256" key="10">
    <source>
        <dbReference type="ARBA" id="ARBA00055355"/>
    </source>
</evidence>
<dbReference type="Gene3D" id="3.90.70.10">
    <property type="entry name" value="Cysteine proteinases"/>
    <property type="match status" value="1"/>
</dbReference>
<evidence type="ECO:0000256" key="5">
    <source>
        <dbReference type="ARBA" id="ARBA00022735"/>
    </source>
</evidence>
<dbReference type="FunFam" id="3.40.50.300:FF:000299">
    <property type="entry name" value="ABC transporter ATP-binding protein/permease"/>
    <property type="match status" value="1"/>
</dbReference>
<keyword evidence="9 14" id="KW-0472">Membrane</keyword>
<dbReference type="Pfam" id="PF00664">
    <property type="entry name" value="ABC_membrane"/>
    <property type="match status" value="1"/>
</dbReference>
<feature type="transmembrane region" description="Helical" evidence="14">
    <location>
        <begin position="209"/>
        <end position="231"/>
    </location>
</feature>
<keyword evidence="6" id="KW-0547">Nucleotide-binding</keyword>
<feature type="domain" description="ABC transmembrane type-1" evidence="16">
    <location>
        <begin position="209"/>
        <end position="487"/>
    </location>
</feature>
<dbReference type="PATRIC" id="fig|285.49.peg.78"/>